<dbReference type="Gene3D" id="3.30.950.10">
    <property type="entry name" value="Methyltransferase, Cobalt-precorrin-4 Transmethylase, Domain 2"/>
    <property type="match status" value="1"/>
</dbReference>
<dbReference type="OrthoDB" id="2516at2759"/>
<sequence length="127" mass="14522">MSETRTPIRGARLRGMLYIVGLGLADEKEITFRGLEIVKQCEQVFIEAYDKCRSVLFFTVDIRVKEPTLESLCSGRKQYEQPRYMSINTAIDQLLEVEDNRGESGKDPKIFISSSPSIEQLLEVEDN</sequence>
<dbReference type="GO" id="GO:0008168">
    <property type="term" value="F:methyltransferase activity"/>
    <property type="evidence" value="ECO:0007669"/>
    <property type="project" value="InterPro"/>
</dbReference>
<gene>
    <name evidence="1" type="ORF">Pyn_15848</name>
</gene>
<evidence type="ECO:0000313" key="2">
    <source>
        <dbReference type="Proteomes" id="UP000250321"/>
    </source>
</evidence>
<name>A0A314Z1R6_PRUYE</name>
<comment type="caution">
    <text evidence="1">The sequence shown here is derived from an EMBL/GenBank/DDBJ whole genome shotgun (WGS) entry which is preliminary data.</text>
</comment>
<dbReference type="PANTHER" id="PTHR10882:SF0">
    <property type="entry name" value="DIPHTHINE METHYL ESTER SYNTHASE"/>
    <property type="match status" value="1"/>
</dbReference>
<dbReference type="AlphaFoldDB" id="A0A314Z1R6"/>
<organism evidence="1 2">
    <name type="scientific">Prunus yedoensis var. nudiflora</name>
    <dbReference type="NCBI Taxonomy" id="2094558"/>
    <lineage>
        <taxon>Eukaryota</taxon>
        <taxon>Viridiplantae</taxon>
        <taxon>Streptophyta</taxon>
        <taxon>Embryophyta</taxon>
        <taxon>Tracheophyta</taxon>
        <taxon>Spermatophyta</taxon>
        <taxon>Magnoliopsida</taxon>
        <taxon>eudicotyledons</taxon>
        <taxon>Gunneridae</taxon>
        <taxon>Pentapetalae</taxon>
        <taxon>rosids</taxon>
        <taxon>fabids</taxon>
        <taxon>Rosales</taxon>
        <taxon>Rosaceae</taxon>
        <taxon>Amygdaloideae</taxon>
        <taxon>Amygdaleae</taxon>
        <taxon>Prunus</taxon>
    </lineage>
</organism>
<keyword evidence="2" id="KW-1185">Reference proteome</keyword>
<dbReference type="GO" id="GO:0017183">
    <property type="term" value="P:protein histidyl modification to diphthamide"/>
    <property type="evidence" value="ECO:0007669"/>
    <property type="project" value="InterPro"/>
</dbReference>
<accession>A0A314Z1R6</accession>
<proteinExistence type="predicted"/>
<dbReference type="Proteomes" id="UP000250321">
    <property type="component" value="Unassembled WGS sequence"/>
</dbReference>
<dbReference type="InterPro" id="IPR035996">
    <property type="entry name" value="4pyrrol_Methylase_sf"/>
</dbReference>
<dbReference type="SUPFAM" id="SSF53790">
    <property type="entry name" value="Tetrapyrrole methylase"/>
    <property type="match status" value="1"/>
</dbReference>
<protein>
    <submittedName>
        <fullName evidence="1">Uncharacterized protein</fullName>
    </submittedName>
</protein>
<reference evidence="1 2" key="1">
    <citation type="submission" date="2018-02" db="EMBL/GenBank/DDBJ databases">
        <title>Draft genome of wild Prunus yedoensis var. nudiflora.</title>
        <authorList>
            <person name="Baek S."/>
            <person name="Kim J.-H."/>
            <person name="Choi K."/>
            <person name="Kim G.-B."/>
            <person name="Cho A."/>
            <person name="Jang H."/>
            <person name="Shin C.-H."/>
            <person name="Yu H.-J."/>
            <person name="Mun J.-H."/>
        </authorList>
    </citation>
    <scope>NUCLEOTIDE SEQUENCE [LARGE SCALE GENOMIC DNA]</scope>
    <source>
        <strain evidence="2">cv. Jeju island</strain>
        <tissue evidence="1">Leaf</tissue>
    </source>
</reference>
<dbReference type="EMBL" id="PJQY01000236">
    <property type="protein sequence ID" value="PQQ15172.1"/>
    <property type="molecule type" value="Genomic_DNA"/>
</dbReference>
<dbReference type="InterPro" id="IPR004551">
    <property type="entry name" value="Dphthn_synthase"/>
</dbReference>
<evidence type="ECO:0000313" key="1">
    <source>
        <dbReference type="EMBL" id="PQQ15172.1"/>
    </source>
</evidence>
<dbReference type="PANTHER" id="PTHR10882">
    <property type="entry name" value="DIPHTHINE SYNTHASE"/>
    <property type="match status" value="1"/>
</dbReference>
<dbReference type="InterPro" id="IPR014776">
    <property type="entry name" value="4pyrrole_Mease_sub2"/>
</dbReference>
<dbReference type="STRING" id="2094558.A0A314Z1R6"/>